<proteinExistence type="predicted"/>
<accession>A0A075AEW7</accession>
<dbReference type="GeneID" id="20319934"/>
<reference evidence="1 2" key="1">
    <citation type="submission" date="2013-11" db="EMBL/GenBank/DDBJ databases">
        <title>Opisthorchis viverrini - life in the bile duct.</title>
        <authorList>
            <person name="Young N.D."/>
            <person name="Nagarajan N."/>
            <person name="Lin S.J."/>
            <person name="Korhonen P.K."/>
            <person name="Jex A.R."/>
            <person name="Hall R.S."/>
            <person name="Safavi-Hemami H."/>
            <person name="Kaewkong W."/>
            <person name="Bertrand D."/>
            <person name="Gao S."/>
            <person name="Seet Q."/>
            <person name="Wongkham S."/>
            <person name="Teh B.T."/>
            <person name="Wongkham C."/>
            <person name="Intapan P.M."/>
            <person name="Maleewong W."/>
            <person name="Yang X."/>
            <person name="Hu M."/>
            <person name="Wang Z."/>
            <person name="Hofmann A."/>
            <person name="Sternberg P.W."/>
            <person name="Tan P."/>
            <person name="Wang J."/>
            <person name="Gasser R.B."/>
        </authorList>
    </citation>
    <scope>NUCLEOTIDE SEQUENCE [LARGE SCALE GENOMIC DNA]</scope>
</reference>
<dbReference type="AlphaFoldDB" id="A0A075AEW7"/>
<name>A0A075AEW7_OPIVI</name>
<dbReference type="Proteomes" id="UP000054324">
    <property type="component" value="Unassembled WGS sequence"/>
</dbReference>
<gene>
    <name evidence="1" type="ORF">T265_05752</name>
</gene>
<evidence type="ECO:0000313" key="1">
    <source>
        <dbReference type="EMBL" id="KER27134.1"/>
    </source>
</evidence>
<sequence length="144" mass="16148">MRPSGCQLLMESVKLKIVVPSAAGSLTLIMQLCWSGCHLAFRTRCVSVLEVLCDKRFRLGKTSSEGSEERVSIIESGRQQNLGSSSDAQYKEPRCLNGWSIKLSCAVGPVILLVQCFIQECFLKTIWRNYDLRNDENMWTSAVP</sequence>
<keyword evidence="2" id="KW-1185">Reference proteome</keyword>
<dbReference type="EMBL" id="KL596730">
    <property type="protein sequence ID" value="KER27134.1"/>
    <property type="molecule type" value="Genomic_DNA"/>
</dbReference>
<evidence type="ECO:0000313" key="2">
    <source>
        <dbReference type="Proteomes" id="UP000054324"/>
    </source>
</evidence>
<protein>
    <submittedName>
        <fullName evidence="1">Uncharacterized protein</fullName>
    </submittedName>
</protein>
<dbReference type="KEGG" id="ovi:T265_05752"/>
<dbReference type="CTD" id="20319934"/>
<organism evidence="1 2">
    <name type="scientific">Opisthorchis viverrini</name>
    <name type="common">Southeast Asian liver fluke</name>
    <dbReference type="NCBI Taxonomy" id="6198"/>
    <lineage>
        <taxon>Eukaryota</taxon>
        <taxon>Metazoa</taxon>
        <taxon>Spiralia</taxon>
        <taxon>Lophotrochozoa</taxon>
        <taxon>Platyhelminthes</taxon>
        <taxon>Trematoda</taxon>
        <taxon>Digenea</taxon>
        <taxon>Opisthorchiida</taxon>
        <taxon>Opisthorchiata</taxon>
        <taxon>Opisthorchiidae</taxon>
        <taxon>Opisthorchis</taxon>
    </lineage>
</organism>
<dbReference type="RefSeq" id="XP_009169096.1">
    <property type="nucleotide sequence ID" value="XM_009170832.1"/>
</dbReference>